<dbReference type="PANTHER" id="PTHR43576">
    <property type="entry name" value="ALPHA-L-ARABINOFURANOSIDASE C-RELATED"/>
    <property type="match status" value="1"/>
</dbReference>
<dbReference type="OrthoDB" id="9758333at2"/>
<proteinExistence type="inferred from homology"/>
<dbReference type="Pfam" id="PF22848">
    <property type="entry name" value="ASD1_dom"/>
    <property type="match status" value="1"/>
</dbReference>
<evidence type="ECO:0000256" key="7">
    <source>
        <dbReference type="ARBA" id="ARBA00023295"/>
    </source>
</evidence>
<dbReference type="PANTHER" id="PTHR43576:SF2">
    <property type="entry name" value="INTRACELLULAR EXO-ALPHA-L-ARABINOFURANOSIDASE 2"/>
    <property type="match status" value="1"/>
</dbReference>
<feature type="chain" id="PRO_5009917005" description="non-reducing end alpha-L-arabinofuranosidase" evidence="8">
    <location>
        <begin position="21"/>
        <end position="514"/>
    </location>
</feature>
<dbReference type="SUPFAM" id="SSF51011">
    <property type="entry name" value="Glycosyl hydrolase domain"/>
    <property type="match status" value="1"/>
</dbReference>
<evidence type="ECO:0000256" key="1">
    <source>
        <dbReference type="ARBA" id="ARBA00001462"/>
    </source>
</evidence>
<gene>
    <name evidence="10" type="ORF">SAMN05444280_106117</name>
</gene>
<keyword evidence="8" id="KW-0732">Signal</keyword>
<feature type="domain" description="Alpha-L-arabinofuranosidase C-terminal" evidence="9">
    <location>
        <begin position="316"/>
        <end position="507"/>
    </location>
</feature>
<dbReference type="InterPro" id="IPR013780">
    <property type="entry name" value="Glyco_hydro_b"/>
</dbReference>
<dbReference type="Gene3D" id="3.20.20.80">
    <property type="entry name" value="Glycosidases"/>
    <property type="match status" value="1"/>
</dbReference>
<evidence type="ECO:0000256" key="6">
    <source>
        <dbReference type="ARBA" id="ARBA00023277"/>
    </source>
</evidence>
<dbReference type="SUPFAM" id="SSF51445">
    <property type="entry name" value="(Trans)glycosidases"/>
    <property type="match status" value="1"/>
</dbReference>
<dbReference type="RefSeq" id="WP_083578120.1">
    <property type="nucleotide sequence ID" value="NZ_FQZE01000006.1"/>
</dbReference>
<dbReference type="GO" id="GO:0046373">
    <property type="term" value="P:L-arabinose metabolic process"/>
    <property type="evidence" value="ECO:0007669"/>
    <property type="project" value="InterPro"/>
</dbReference>
<keyword evidence="5" id="KW-0378">Hydrolase</keyword>
<evidence type="ECO:0000256" key="3">
    <source>
        <dbReference type="ARBA" id="ARBA00011165"/>
    </source>
</evidence>
<evidence type="ECO:0000313" key="10">
    <source>
        <dbReference type="EMBL" id="SHI82185.1"/>
    </source>
</evidence>
<dbReference type="GO" id="GO:0000272">
    <property type="term" value="P:polysaccharide catabolic process"/>
    <property type="evidence" value="ECO:0007669"/>
    <property type="project" value="TreeGrafter"/>
</dbReference>
<dbReference type="STRING" id="1168035.SAMN05444280_106117"/>
<dbReference type="Gene3D" id="2.60.40.1180">
    <property type="entry name" value="Golgi alpha-mannosidase II"/>
    <property type="match status" value="1"/>
</dbReference>
<evidence type="ECO:0000256" key="4">
    <source>
        <dbReference type="ARBA" id="ARBA00012670"/>
    </source>
</evidence>
<evidence type="ECO:0000256" key="5">
    <source>
        <dbReference type="ARBA" id="ARBA00022801"/>
    </source>
</evidence>
<dbReference type="AlphaFoldDB" id="A0A1M6E9R1"/>
<feature type="signal peptide" evidence="8">
    <location>
        <begin position="1"/>
        <end position="20"/>
    </location>
</feature>
<dbReference type="Pfam" id="PF06964">
    <property type="entry name" value="Alpha-L-AF_C"/>
    <property type="match status" value="1"/>
</dbReference>
<comment type="subunit">
    <text evidence="3">Homohexamer; trimer of dimers.</text>
</comment>
<dbReference type="SMART" id="SM00813">
    <property type="entry name" value="Alpha-L-AF_C"/>
    <property type="match status" value="1"/>
</dbReference>
<evidence type="ECO:0000259" key="9">
    <source>
        <dbReference type="SMART" id="SM00813"/>
    </source>
</evidence>
<comment type="similarity">
    <text evidence="2">Belongs to the glycosyl hydrolase 51 family.</text>
</comment>
<dbReference type="InterPro" id="IPR010720">
    <property type="entry name" value="Alpha-L-AF_C"/>
</dbReference>
<comment type="catalytic activity">
    <reaction evidence="1">
        <text>Hydrolysis of terminal non-reducing alpha-L-arabinofuranoside residues in alpha-L-arabinosides.</text>
        <dbReference type="EC" id="3.2.1.55"/>
    </reaction>
</comment>
<evidence type="ECO:0000313" key="11">
    <source>
        <dbReference type="Proteomes" id="UP000184050"/>
    </source>
</evidence>
<dbReference type="Proteomes" id="UP000184050">
    <property type="component" value="Unassembled WGS sequence"/>
</dbReference>
<name>A0A1M6E9R1_9BACT</name>
<keyword evidence="7" id="KW-0326">Glycosidase</keyword>
<dbReference type="EC" id="3.2.1.55" evidence="4"/>
<dbReference type="EMBL" id="FQZE01000006">
    <property type="protein sequence ID" value="SHI82185.1"/>
    <property type="molecule type" value="Genomic_DNA"/>
</dbReference>
<dbReference type="InterPro" id="IPR055235">
    <property type="entry name" value="ASD1_cat"/>
</dbReference>
<dbReference type="GO" id="GO:0046556">
    <property type="term" value="F:alpha-L-arabinofuranosidase activity"/>
    <property type="evidence" value="ECO:0007669"/>
    <property type="project" value="UniProtKB-EC"/>
</dbReference>
<evidence type="ECO:0000256" key="2">
    <source>
        <dbReference type="ARBA" id="ARBA00007186"/>
    </source>
</evidence>
<organism evidence="10 11">
    <name type="scientific">Tangfeifania diversioriginum</name>
    <dbReference type="NCBI Taxonomy" id="1168035"/>
    <lineage>
        <taxon>Bacteria</taxon>
        <taxon>Pseudomonadati</taxon>
        <taxon>Bacteroidota</taxon>
        <taxon>Bacteroidia</taxon>
        <taxon>Marinilabiliales</taxon>
        <taxon>Prolixibacteraceae</taxon>
        <taxon>Tangfeifania</taxon>
    </lineage>
</organism>
<evidence type="ECO:0000256" key="8">
    <source>
        <dbReference type="SAM" id="SignalP"/>
    </source>
</evidence>
<dbReference type="InterPro" id="IPR017853">
    <property type="entry name" value="GH"/>
</dbReference>
<keyword evidence="11" id="KW-1185">Reference proteome</keyword>
<keyword evidence="6" id="KW-0119">Carbohydrate metabolism</keyword>
<reference evidence="10 11" key="1">
    <citation type="submission" date="2016-11" db="EMBL/GenBank/DDBJ databases">
        <authorList>
            <person name="Jaros S."/>
            <person name="Januszkiewicz K."/>
            <person name="Wedrychowicz H."/>
        </authorList>
    </citation>
    <scope>NUCLEOTIDE SEQUENCE [LARGE SCALE GENOMIC DNA]</scope>
    <source>
        <strain evidence="10 11">DSM 27063</strain>
    </source>
</reference>
<accession>A0A1M6E9R1</accession>
<protein>
    <recommendedName>
        <fullName evidence="4">non-reducing end alpha-L-arabinofuranosidase</fullName>
        <ecNumber evidence="4">3.2.1.55</ecNumber>
    </recommendedName>
</protein>
<sequence length="514" mass="58242">MNFKRLILPVFLLVALSATAQNKIVVNTDLGKEKISRHIYGHFSEHLGRCIYGGYWVGEDSDIPNTNGIRNDVVDALREMGIPNLRWPGGCFADEYHWMDGIGPRDERPTMINTHWGGVTENNHFGTHEFLELCNQLDTEPVICGNLGSGTVQEMSQWVEYLNSGNISPMTDLRKSNGREEPWGVKYWGVGNENWGCGGNMTAEYYANEMKRYSTYTKNYGDNRLYRVACGPSGADYHWMETLMRDGAPGRSFQGISLHYYTVAHSWGDKGSATDFDENDYFLTMSKTLFMDELLRNHINIMDRYDPRNRVGLIVDEWGNWHNVEPGTNPGFLYQQNTLRDAMVASVNLDLFNNYCRRVKMANIAQTVNVLQAMILTKDDEIVKTPSYYVFKMYKVHYDATLLPTDVESEFYSHDGERIPAISTSASKSEDGTIHITISNIDPNEALDLTCELRGLENVSFERGEIITGEKVNSYNDFGEAEEVSSASFSDVKVNGNQLEVNLPAKSIVMLELR</sequence>